<gene>
    <name evidence="2" type="ORF">CC80DRAFT_540560</name>
</gene>
<feature type="compositionally biased region" description="Low complexity" evidence="1">
    <location>
        <begin position="353"/>
        <end position="370"/>
    </location>
</feature>
<dbReference type="OrthoDB" id="3927958at2759"/>
<evidence type="ECO:0000256" key="1">
    <source>
        <dbReference type="SAM" id="MobiDB-lite"/>
    </source>
</evidence>
<evidence type="ECO:0000313" key="2">
    <source>
        <dbReference type="EMBL" id="KAF1949096.1"/>
    </source>
</evidence>
<feature type="compositionally biased region" description="Basic and acidic residues" evidence="1">
    <location>
        <begin position="414"/>
        <end position="428"/>
    </location>
</feature>
<accession>A0A6A5TEA8</accession>
<feature type="region of interest" description="Disordered" evidence="1">
    <location>
        <begin position="46"/>
        <end position="68"/>
    </location>
</feature>
<feature type="compositionally biased region" description="Basic residues" evidence="1">
    <location>
        <begin position="390"/>
        <end position="400"/>
    </location>
</feature>
<dbReference type="Proteomes" id="UP000800035">
    <property type="component" value="Unassembled WGS sequence"/>
</dbReference>
<dbReference type="EMBL" id="ML977042">
    <property type="protein sequence ID" value="KAF1949096.1"/>
    <property type="molecule type" value="Genomic_DNA"/>
</dbReference>
<feature type="compositionally biased region" description="Basic and acidic residues" evidence="1">
    <location>
        <begin position="371"/>
        <end position="381"/>
    </location>
</feature>
<name>A0A6A5TEA8_9PLEO</name>
<dbReference type="AlphaFoldDB" id="A0A6A5TEA8"/>
<reference evidence="2" key="1">
    <citation type="journal article" date="2020" name="Stud. Mycol.">
        <title>101 Dothideomycetes genomes: a test case for predicting lifestyles and emergence of pathogens.</title>
        <authorList>
            <person name="Haridas S."/>
            <person name="Albert R."/>
            <person name="Binder M."/>
            <person name="Bloem J."/>
            <person name="Labutti K."/>
            <person name="Salamov A."/>
            <person name="Andreopoulos B."/>
            <person name="Baker S."/>
            <person name="Barry K."/>
            <person name="Bills G."/>
            <person name="Bluhm B."/>
            <person name="Cannon C."/>
            <person name="Castanera R."/>
            <person name="Culley D."/>
            <person name="Daum C."/>
            <person name="Ezra D."/>
            <person name="Gonzalez J."/>
            <person name="Henrissat B."/>
            <person name="Kuo A."/>
            <person name="Liang C."/>
            <person name="Lipzen A."/>
            <person name="Lutzoni F."/>
            <person name="Magnuson J."/>
            <person name="Mondo S."/>
            <person name="Nolan M."/>
            <person name="Ohm R."/>
            <person name="Pangilinan J."/>
            <person name="Park H.-J."/>
            <person name="Ramirez L."/>
            <person name="Alfaro M."/>
            <person name="Sun H."/>
            <person name="Tritt A."/>
            <person name="Yoshinaga Y."/>
            <person name="Zwiers L.-H."/>
            <person name="Turgeon B."/>
            <person name="Goodwin S."/>
            <person name="Spatafora J."/>
            <person name="Crous P."/>
            <person name="Grigoriev I."/>
        </authorList>
    </citation>
    <scope>NUCLEOTIDE SEQUENCE</scope>
    <source>
        <strain evidence="2">CBS 675.92</strain>
    </source>
</reference>
<proteinExistence type="predicted"/>
<protein>
    <submittedName>
        <fullName evidence="2">Uncharacterized protein</fullName>
    </submittedName>
</protein>
<feature type="compositionally biased region" description="Polar residues" evidence="1">
    <location>
        <begin position="209"/>
        <end position="224"/>
    </location>
</feature>
<keyword evidence="3" id="KW-1185">Reference proteome</keyword>
<sequence length="439" mass="48665">MKLKRYTALNLNIAKRVDRQGRVKLYHYRDTFPKSALFSRAAASHRTQDKEPNNYHHFSAPQPQPRGRIRHPYLSKLKLKVIRNTTHLFVLSSFSFYNLSVPQHSIPLPWWPYESYQHPRLARTASAMCYYRVYIFEGCGHRVLSANPVRQCGSAVAAAREVLRRAAEERTRGRRGRGWRSVAEGGNGGVECGSEGNRQGNDRIPETTAIPTTRVGQNTSQDQDQGPGATTVSSSQTLVSPPPPSTTTTSFANPCRNIQTHPFQTTIIERTCLLCTQDREYRLHQSASGTPQVRFEDWRWKVKYLSPTVPEEPSHTNKNWGLGAGVGGVMGSLAGKGREVLDVLREQVGAVQSPSSALRPASSRSSLSLRGSERFAGRGEEGSGGFKAGLKGRGKRKHAKSWSEELRPSLGDAGEWRREARAKSEDVGKMGLRGGLTSS</sequence>
<feature type="compositionally biased region" description="Low complexity" evidence="1">
    <location>
        <begin position="230"/>
        <end position="239"/>
    </location>
</feature>
<feature type="region of interest" description="Disordered" evidence="1">
    <location>
        <begin position="351"/>
        <end position="439"/>
    </location>
</feature>
<feature type="region of interest" description="Disordered" evidence="1">
    <location>
        <begin position="167"/>
        <end position="256"/>
    </location>
</feature>
<evidence type="ECO:0000313" key="3">
    <source>
        <dbReference type="Proteomes" id="UP000800035"/>
    </source>
</evidence>
<organism evidence="2 3">
    <name type="scientific">Byssothecium circinans</name>
    <dbReference type="NCBI Taxonomy" id="147558"/>
    <lineage>
        <taxon>Eukaryota</taxon>
        <taxon>Fungi</taxon>
        <taxon>Dikarya</taxon>
        <taxon>Ascomycota</taxon>
        <taxon>Pezizomycotina</taxon>
        <taxon>Dothideomycetes</taxon>
        <taxon>Pleosporomycetidae</taxon>
        <taxon>Pleosporales</taxon>
        <taxon>Massarineae</taxon>
        <taxon>Massarinaceae</taxon>
        <taxon>Byssothecium</taxon>
    </lineage>
</organism>